<evidence type="ECO:0000313" key="2">
    <source>
        <dbReference type="EMBL" id="MET3644179.1"/>
    </source>
</evidence>
<proteinExistence type="predicted"/>
<dbReference type="PANTHER" id="PTHR30336:SF4">
    <property type="entry name" value="ENVELOPE BIOGENESIS FACTOR ELYC"/>
    <property type="match status" value="1"/>
</dbReference>
<reference evidence="2 3" key="1">
    <citation type="submission" date="2024-06" db="EMBL/GenBank/DDBJ databases">
        <title>Genomic Encyclopedia of Type Strains, Phase IV (KMG-IV): sequencing the most valuable type-strain genomes for metagenomic binning, comparative biology and taxonomic classification.</title>
        <authorList>
            <person name="Goeker M."/>
        </authorList>
    </citation>
    <scope>NUCLEOTIDE SEQUENCE [LARGE SCALE GENOMIC DNA]</scope>
    <source>
        <strain evidence="2 3">DSM 15349</strain>
    </source>
</reference>
<dbReference type="InterPro" id="IPR051599">
    <property type="entry name" value="Cell_Envelope_Assoc"/>
</dbReference>
<dbReference type="InterPro" id="IPR003848">
    <property type="entry name" value="DUF218"/>
</dbReference>
<evidence type="ECO:0000313" key="3">
    <source>
        <dbReference type="Proteomes" id="UP001549055"/>
    </source>
</evidence>
<evidence type="ECO:0000259" key="1">
    <source>
        <dbReference type="Pfam" id="PF02698"/>
    </source>
</evidence>
<dbReference type="CDD" id="cd06259">
    <property type="entry name" value="YdcF-like"/>
    <property type="match status" value="1"/>
</dbReference>
<dbReference type="Proteomes" id="UP001549055">
    <property type="component" value="Unassembled WGS sequence"/>
</dbReference>
<accession>A0ABV2JJV6</accession>
<dbReference type="PANTHER" id="PTHR30336">
    <property type="entry name" value="INNER MEMBRANE PROTEIN, PROBABLE PERMEASE"/>
    <property type="match status" value="1"/>
</dbReference>
<dbReference type="Pfam" id="PF02698">
    <property type="entry name" value="DUF218"/>
    <property type="match status" value="1"/>
</dbReference>
<feature type="domain" description="DUF218" evidence="1">
    <location>
        <begin position="18"/>
        <end position="128"/>
    </location>
</feature>
<comment type="caution">
    <text evidence="2">The sequence shown here is derived from an EMBL/GenBank/DDBJ whole genome shotgun (WGS) entry which is preliminary data.</text>
</comment>
<gene>
    <name evidence="2" type="ORF">ABID27_000801</name>
</gene>
<sequence length="160" mass="17938">MTGGISPTGTPNPEWVHGKEKAEAEVIVENLLAAGIPEQLISYENRSTNTLENVLFAKEVFDFSAVQNVMFICKSHVAGRQGRTLAKHLPNHLTYIPFTFDAQYQGVPLSRETWMETEIGRSRIWGEYLRILHYGKKGDLVALDLEEGEIHDQTSHSSIA</sequence>
<dbReference type="EMBL" id="JBEPMK010000002">
    <property type="protein sequence ID" value="MET3644179.1"/>
    <property type="molecule type" value="Genomic_DNA"/>
</dbReference>
<name>A0ABV2JJV6_9STRE</name>
<dbReference type="Gene3D" id="3.40.50.620">
    <property type="entry name" value="HUPs"/>
    <property type="match status" value="1"/>
</dbReference>
<organism evidence="2 3">
    <name type="scientific">Streptococcus gallinaceus</name>
    <dbReference type="NCBI Taxonomy" id="165758"/>
    <lineage>
        <taxon>Bacteria</taxon>
        <taxon>Bacillati</taxon>
        <taxon>Bacillota</taxon>
        <taxon>Bacilli</taxon>
        <taxon>Lactobacillales</taxon>
        <taxon>Streptococcaceae</taxon>
        <taxon>Streptococcus</taxon>
    </lineage>
</organism>
<protein>
    <submittedName>
        <fullName evidence="2">Uncharacterized SAM-binding protein YcdF (DUF218 family)</fullName>
    </submittedName>
</protein>
<keyword evidence="3" id="KW-1185">Reference proteome</keyword>
<dbReference type="InterPro" id="IPR014729">
    <property type="entry name" value="Rossmann-like_a/b/a_fold"/>
</dbReference>